<dbReference type="Pfam" id="PF05685">
    <property type="entry name" value="Uma2"/>
    <property type="match status" value="1"/>
</dbReference>
<proteinExistence type="predicted"/>
<evidence type="ECO:0000259" key="2">
    <source>
        <dbReference type="Pfam" id="PF05685"/>
    </source>
</evidence>
<keyword evidence="3" id="KW-0378">Hydrolase</keyword>
<dbReference type="Gene3D" id="3.90.1570.10">
    <property type="entry name" value="tt1808, chain A"/>
    <property type="match status" value="1"/>
</dbReference>
<keyword evidence="3" id="KW-0540">Nuclease</keyword>
<gene>
    <name evidence="3" type="ORF">K4A83_09570</name>
</gene>
<feature type="domain" description="Putative restriction endonuclease" evidence="2">
    <location>
        <begin position="39"/>
        <end position="145"/>
    </location>
</feature>
<comment type="caution">
    <text evidence="3">The sequence shown here is derived from an EMBL/GenBank/DDBJ whole genome shotgun (WGS) entry which is preliminary data.</text>
</comment>
<keyword evidence="3" id="KW-0255">Endonuclease</keyword>
<dbReference type="CDD" id="cd06260">
    <property type="entry name" value="DUF820-like"/>
    <property type="match status" value="1"/>
</dbReference>
<evidence type="ECO:0000256" key="1">
    <source>
        <dbReference type="SAM" id="MobiDB-lite"/>
    </source>
</evidence>
<organism evidence="3 4">
    <name type="scientific">Spirulina subsalsa FACHB-351</name>
    <dbReference type="NCBI Taxonomy" id="234711"/>
    <lineage>
        <taxon>Bacteria</taxon>
        <taxon>Bacillati</taxon>
        <taxon>Cyanobacteriota</taxon>
        <taxon>Cyanophyceae</taxon>
        <taxon>Spirulinales</taxon>
        <taxon>Spirulinaceae</taxon>
        <taxon>Spirulina</taxon>
    </lineage>
</organism>
<dbReference type="PANTHER" id="PTHR33352:SF2">
    <property type="entry name" value="SLL0995 PROTEIN"/>
    <property type="match status" value="1"/>
</dbReference>
<protein>
    <submittedName>
        <fullName evidence="3">Uma2 family endonuclease</fullName>
    </submittedName>
</protein>
<dbReference type="InterPro" id="IPR008538">
    <property type="entry name" value="Uma2"/>
</dbReference>
<dbReference type="RefSeq" id="WP_265264282.1">
    <property type="nucleotide sequence ID" value="NZ_JAIHOM010000038.1"/>
</dbReference>
<accession>A0ABT3L4R4</accession>
<dbReference type="Proteomes" id="UP001526426">
    <property type="component" value="Unassembled WGS sequence"/>
</dbReference>
<sequence>MVQTPIPPHILYPDSDGKPMAENTLQYDWIVCLVSNLRRLFVNQQVFVAGDLLWYPVQVERPPAPAQAPDAMVVFGRPPGYRGSYKQWEEDNIAPQVVFEILSPSNTRSEMLAKQTFYQKHGVLEMFFYDPESYDFWGFVREEQGEDFVLITPLHLPWISPLLQIRFELGAEGLMVFYPNGERFKDPGEFMEERDQIQQERDQIQQERDQIQQERDQIQQERDQIQQQRDRALAKLRELGIDPDQL</sequence>
<evidence type="ECO:0000313" key="3">
    <source>
        <dbReference type="EMBL" id="MCW6036513.1"/>
    </source>
</evidence>
<dbReference type="EMBL" id="JAIHOM010000038">
    <property type="protein sequence ID" value="MCW6036513.1"/>
    <property type="molecule type" value="Genomic_DNA"/>
</dbReference>
<dbReference type="PANTHER" id="PTHR33352">
    <property type="entry name" value="SLR1095 PROTEIN"/>
    <property type="match status" value="1"/>
</dbReference>
<dbReference type="InterPro" id="IPR011335">
    <property type="entry name" value="Restrct_endonuc-II-like"/>
</dbReference>
<name>A0ABT3L4R4_9CYAN</name>
<feature type="region of interest" description="Disordered" evidence="1">
    <location>
        <begin position="197"/>
        <end position="226"/>
    </location>
</feature>
<evidence type="ECO:0000313" key="4">
    <source>
        <dbReference type="Proteomes" id="UP001526426"/>
    </source>
</evidence>
<dbReference type="InterPro" id="IPR012296">
    <property type="entry name" value="Nuclease_put_TT1808"/>
</dbReference>
<dbReference type="SUPFAM" id="SSF52980">
    <property type="entry name" value="Restriction endonuclease-like"/>
    <property type="match status" value="1"/>
</dbReference>
<reference evidence="3 4" key="1">
    <citation type="submission" date="2021-08" db="EMBL/GenBank/DDBJ databases">
        <title>Draft genome sequence of Spirulina subsalsa with high tolerance to salinity and hype-accumulation of phycocyanin.</title>
        <authorList>
            <person name="Pei H."/>
            <person name="Jiang L."/>
        </authorList>
    </citation>
    <scope>NUCLEOTIDE SEQUENCE [LARGE SCALE GENOMIC DNA]</scope>
    <source>
        <strain evidence="3 4">FACHB-351</strain>
    </source>
</reference>
<dbReference type="GO" id="GO:0004519">
    <property type="term" value="F:endonuclease activity"/>
    <property type="evidence" value="ECO:0007669"/>
    <property type="project" value="UniProtKB-KW"/>
</dbReference>
<keyword evidence="4" id="KW-1185">Reference proteome</keyword>